<dbReference type="EMBL" id="PGOL01002746">
    <property type="protein sequence ID" value="PKI45272.1"/>
    <property type="molecule type" value="Genomic_DNA"/>
</dbReference>
<organism evidence="3 4">
    <name type="scientific">Punica granatum</name>
    <name type="common">Pomegranate</name>
    <dbReference type="NCBI Taxonomy" id="22663"/>
    <lineage>
        <taxon>Eukaryota</taxon>
        <taxon>Viridiplantae</taxon>
        <taxon>Streptophyta</taxon>
        <taxon>Embryophyta</taxon>
        <taxon>Tracheophyta</taxon>
        <taxon>Spermatophyta</taxon>
        <taxon>Magnoliopsida</taxon>
        <taxon>eudicotyledons</taxon>
        <taxon>Gunneridae</taxon>
        <taxon>Pentapetalae</taxon>
        <taxon>rosids</taxon>
        <taxon>malvids</taxon>
        <taxon>Myrtales</taxon>
        <taxon>Lythraceae</taxon>
        <taxon>Punica</taxon>
    </lineage>
</organism>
<dbReference type="Proteomes" id="UP000233551">
    <property type="component" value="Unassembled WGS sequence"/>
</dbReference>
<dbReference type="InterPro" id="IPR057987">
    <property type="entry name" value="TPR_RNF123/RKP"/>
</dbReference>
<gene>
    <name evidence="3" type="ORF">CRG98_034352</name>
</gene>
<dbReference type="STRING" id="22663.A0A2I0IMP4"/>
<feature type="domain" description="E3 ubiquitin-protein ligase RNF123/RKP TPR repeat" evidence="2">
    <location>
        <begin position="1"/>
        <end position="76"/>
    </location>
</feature>
<feature type="signal peptide" evidence="1">
    <location>
        <begin position="1"/>
        <end position="20"/>
    </location>
</feature>
<dbReference type="AlphaFoldDB" id="A0A2I0IMP4"/>
<name>A0A2I0IMP4_PUNGR</name>
<sequence>MLLAPLAGIILNLLDACGKGQLRSQNDVVNVFASTDCFNSVHCGFQYLLEYNWAESVRADAYLGKLLDGFLSLLTAESKESAKECWRWSESKGTAQHGKKAVFFSSILCRSSLCW</sequence>
<proteinExistence type="predicted"/>
<evidence type="ECO:0000313" key="3">
    <source>
        <dbReference type="EMBL" id="PKI45272.1"/>
    </source>
</evidence>
<evidence type="ECO:0000313" key="4">
    <source>
        <dbReference type="Proteomes" id="UP000233551"/>
    </source>
</evidence>
<feature type="chain" id="PRO_5014122295" description="E3 ubiquitin-protein ligase RNF123/RKP TPR repeat domain-containing protein" evidence="1">
    <location>
        <begin position="21"/>
        <end position="115"/>
    </location>
</feature>
<dbReference type="Pfam" id="PF25576">
    <property type="entry name" value="TPR_RNF123"/>
    <property type="match status" value="1"/>
</dbReference>
<accession>A0A2I0IMP4</accession>
<evidence type="ECO:0000259" key="2">
    <source>
        <dbReference type="Pfam" id="PF25576"/>
    </source>
</evidence>
<reference evidence="3 4" key="1">
    <citation type="submission" date="2017-11" db="EMBL/GenBank/DDBJ databases">
        <title>De-novo sequencing of pomegranate (Punica granatum L.) genome.</title>
        <authorList>
            <person name="Akparov Z."/>
            <person name="Amiraslanov A."/>
            <person name="Hajiyeva S."/>
            <person name="Abbasov M."/>
            <person name="Kaur K."/>
            <person name="Hamwieh A."/>
            <person name="Solovyev V."/>
            <person name="Salamov A."/>
            <person name="Braich B."/>
            <person name="Kosarev P."/>
            <person name="Mahmoud A."/>
            <person name="Hajiyev E."/>
            <person name="Babayeva S."/>
            <person name="Izzatullayeva V."/>
            <person name="Mammadov A."/>
            <person name="Mammadov A."/>
            <person name="Sharifova S."/>
            <person name="Ojaghi J."/>
            <person name="Eynullazada K."/>
            <person name="Bayramov B."/>
            <person name="Abdulazimova A."/>
            <person name="Shahmuradov I."/>
        </authorList>
    </citation>
    <scope>NUCLEOTIDE SEQUENCE [LARGE SCALE GENOMIC DNA]</scope>
    <source>
        <strain evidence="4">cv. AG2017</strain>
        <tissue evidence="3">Leaf</tissue>
    </source>
</reference>
<keyword evidence="4" id="KW-1185">Reference proteome</keyword>
<evidence type="ECO:0000256" key="1">
    <source>
        <dbReference type="SAM" id="SignalP"/>
    </source>
</evidence>
<protein>
    <recommendedName>
        <fullName evidence="2">E3 ubiquitin-protein ligase RNF123/RKP TPR repeat domain-containing protein</fullName>
    </recommendedName>
</protein>
<comment type="caution">
    <text evidence="3">The sequence shown here is derived from an EMBL/GenBank/DDBJ whole genome shotgun (WGS) entry which is preliminary data.</text>
</comment>
<keyword evidence="1" id="KW-0732">Signal</keyword>